<dbReference type="EMBL" id="GL877439">
    <property type="protein sequence ID" value="ELA46600.1"/>
    <property type="molecule type" value="Genomic_DNA"/>
</dbReference>
<dbReference type="Proteomes" id="UP000011081">
    <property type="component" value="Unassembled WGS sequence"/>
</dbReference>
<gene>
    <name evidence="1" type="ORF">VCUG_01930</name>
</gene>
<evidence type="ECO:0000313" key="2">
    <source>
        <dbReference type="Proteomes" id="UP000011081"/>
    </source>
</evidence>
<dbReference type="RefSeq" id="XP_008074943.1">
    <property type="nucleotide sequence ID" value="XM_008076752.1"/>
</dbReference>
<dbReference type="AlphaFoldDB" id="L2GU22"/>
<sequence length="330" mass="38882">MVLGIPCYVLESTRYIQISHKSLLIFEKEGSLIDSISLESIKSLHVKNEDKFFLRITYRNNLELVLKFDSYLNRDITKSLIIFVEKEIKERKRIDVGDTDLYNELTSKYHFDEKLYSSLTGEIRGQQIKNFSLYEIESKNDLLKCFIQQPYLLHIYVEMQVTLKQFFNLLKGSYFFDDRNEKNAVDRRIQGMFGVELNFASRVNQHNRNEVEDVEEISSKPLVEKEIAFSPIYPYEENIIEEAREFIEPVLNGIKVDLKADNEPINDTCEYTKGNMINICSFIYENRNSVNKSEEIRKLAKEVEEEMLKNVGEHEKKIFGRVVPSFFLKK</sequence>
<dbReference type="OrthoDB" id="2194086at2759"/>
<reference evidence="2" key="1">
    <citation type="submission" date="2011-03" db="EMBL/GenBank/DDBJ databases">
        <title>The genome sequence of Vavraia culicis strain floridensis.</title>
        <authorList>
            <consortium name="The Broad Institute Genome Sequencing Platform"/>
            <person name="Cuomo C."/>
            <person name="Becnel J."/>
            <person name="Sanscrainte N."/>
            <person name="Young S.K."/>
            <person name="Zeng Q."/>
            <person name="Gargeya S."/>
            <person name="Fitzgerald M."/>
            <person name="Haas B."/>
            <person name="Abouelleil A."/>
            <person name="Alvarado L."/>
            <person name="Arachchi H.M."/>
            <person name="Berlin A."/>
            <person name="Chapman S.B."/>
            <person name="Gearin G."/>
            <person name="Goldberg J."/>
            <person name="Griggs A."/>
            <person name="Gujja S."/>
            <person name="Hansen M."/>
            <person name="Heiman D."/>
            <person name="Howarth C."/>
            <person name="Larimer J."/>
            <person name="Lui A."/>
            <person name="MacDonald P.J.P."/>
            <person name="McCowen C."/>
            <person name="Montmayeur A."/>
            <person name="Murphy C."/>
            <person name="Neiman D."/>
            <person name="Pearson M."/>
            <person name="Priest M."/>
            <person name="Roberts A."/>
            <person name="Saif S."/>
            <person name="Shea T."/>
            <person name="Sisk P."/>
            <person name="Stolte C."/>
            <person name="Sykes S."/>
            <person name="Wortman J."/>
            <person name="Nusbaum C."/>
            <person name="Birren B."/>
        </authorList>
    </citation>
    <scope>NUCLEOTIDE SEQUENCE [LARGE SCALE GENOMIC DNA]</scope>
    <source>
        <strain evidence="2">floridensis</strain>
    </source>
</reference>
<name>L2GU22_VAVCU</name>
<dbReference type="HOGENOM" id="CLU_771675_0_0_1"/>
<dbReference type="GeneID" id="19879799"/>
<dbReference type="VEuPathDB" id="MicrosporidiaDB:VCUG_01930"/>
<accession>L2GU22</accession>
<keyword evidence="2" id="KW-1185">Reference proteome</keyword>
<proteinExistence type="predicted"/>
<dbReference type="OMA" id="HNESKIN"/>
<evidence type="ECO:0000313" key="1">
    <source>
        <dbReference type="EMBL" id="ELA46600.1"/>
    </source>
</evidence>
<protein>
    <submittedName>
        <fullName evidence="1">Uncharacterized protein</fullName>
    </submittedName>
</protein>
<organism evidence="1 2">
    <name type="scientific">Vavraia culicis (isolate floridensis)</name>
    <name type="common">Microsporidian parasite</name>
    <dbReference type="NCBI Taxonomy" id="948595"/>
    <lineage>
        <taxon>Eukaryota</taxon>
        <taxon>Fungi</taxon>
        <taxon>Fungi incertae sedis</taxon>
        <taxon>Microsporidia</taxon>
        <taxon>Pleistophoridae</taxon>
        <taxon>Vavraia</taxon>
    </lineage>
</organism>
<dbReference type="InParanoid" id="L2GU22"/>